<feature type="transmembrane region" description="Helical" evidence="1">
    <location>
        <begin position="439"/>
        <end position="463"/>
    </location>
</feature>
<feature type="transmembrane region" description="Helical" evidence="1">
    <location>
        <begin position="26"/>
        <end position="46"/>
    </location>
</feature>
<evidence type="ECO:0008006" key="4">
    <source>
        <dbReference type="Google" id="ProtNLM"/>
    </source>
</evidence>
<dbReference type="Pfam" id="PF16949">
    <property type="entry name" value="ABC_tran_2"/>
    <property type="match status" value="1"/>
</dbReference>
<reference evidence="2 3" key="1">
    <citation type="submission" date="2019-11" db="EMBL/GenBank/DDBJ databases">
        <authorList>
            <person name="Li X."/>
        </authorList>
    </citation>
    <scope>NUCLEOTIDE SEQUENCE [LARGE SCALE GENOMIC DNA]</scope>
    <source>
        <strain evidence="2 3">L9</strain>
    </source>
</reference>
<keyword evidence="1" id="KW-0812">Transmembrane</keyword>
<keyword evidence="3" id="KW-1185">Reference proteome</keyword>
<dbReference type="RefSeq" id="WP_155668760.1">
    <property type="nucleotide sequence ID" value="NZ_WOCA01000007.1"/>
</dbReference>
<feature type="transmembrane region" description="Helical" evidence="1">
    <location>
        <begin position="115"/>
        <end position="139"/>
    </location>
</feature>
<feature type="transmembrane region" description="Helical" evidence="1">
    <location>
        <begin position="66"/>
        <end position="94"/>
    </location>
</feature>
<accession>A0A6N8FH53</accession>
<feature type="transmembrane region" description="Helical" evidence="1">
    <location>
        <begin position="409"/>
        <end position="433"/>
    </location>
</feature>
<feature type="transmembrane region" description="Helical" evidence="1">
    <location>
        <begin position="254"/>
        <end position="274"/>
    </location>
</feature>
<evidence type="ECO:0000313" key="2">
    <source>
        <dbReference type="EMBL" id="MUK88775.1"/>
    </source>
</evidence>
<evidence type="ECO:0000313" key="3">
    <source>
        <dbReference type="Proteomes" id="UP000469125"/>
    </source>
</evidence>
<feature type="transmembrane region" description="Helical" evidence="1">
    <location>
        <begin position="483"/>
        <end position="504"/>
    </location>
</feature>
<dbReference type="EMBL" id="WOCA01000007">
    <property type="protein sequence ID" value="MUK88775.1"/>
    <property type="molecule type" value="Genomic_DNA"/>
</dbReference>
<feature type="transmembrane region" description="Helical" evidence="1">
    <location>
        <begin position="326"/>
        <end position="347"/>
    </location>
</feature>
<organism evidence="2 3">
    <name type="scientific">Ornithinibacillus caprae</name>
    <dbReference type="NCBI Taxonomy" id="2678566"/>
    <lineage>
        <taxon>Bacteria</taxon>
        <taxon>Bacillati</taxon>
        <taxon>Bacillota</taxon>
        <taxon>Bacilli</taxon>
        <taxon>Bacillales</taxon>
        <taxon>Bacillaceae</taxon>
        <taxon>Ornithinibacillus</taxon>
    </lineage>
</organism>
<comment type="caution">
    <text evidence="2">The sequence shown here is derived from an EMBL/GenBank/DDBJ whole genome shotgun (WGS) entry which is preliminary data.</text>
</comment>
<sequence>MSKTWIVMKNMLKIHYSRAGNNNSQIILLSIAGIFLFPFLFFYLGLINNAVSGLYELLEPFGQSSVIIGLLFLLLTALLFIISFVLVISSFYFAEDINSFIPLPIQPYQILLGKATVPLLYLYVTTFAIYFPVLFYFGSNSNASIVYYLLGIILFVFLPFIPFVLAAIFVMFIMRFVNIAKNKDRSKVLGGIFVLLMIILLNVVVRLNANPDEMMENFAQFIQEKDGLLQMITAAYPPALIGSKALTVAGWESLLYFLLMISISIGFIFLFIIVGQKLYLGGVLGINVGNKKNISSERLHKKLRKHPVWLSYLQKELRIIFRTPTFFMQCVVQSLFGPIFLVIILMMDSNFNSLSGTLDQFSYKQQILILFAATLFILSANATGISSISREGKSWHTNLFLPLDLKQVFLSKIAAGWTINLVSILLIAIGLIVVLDISWLLFSLWLALSFVASWFTSLMGTYLDFSHPKLHWTDEQEVFKARLIGFLALLFEFVPLGIIVVIIWNTPFVQGGIVTFVLLLLLMFIATALVHYLLQKKISNKDYQKII</sequence>
<feature type="transmembrane region" description="Helical" evidence="1">
    <location>
        <begin position="367"/>
        <end position="388"/>
    </location>
</feature>
<dbReference type="InterPro" id="IPR031599">
    <property type="entry name" value="ABC_tran_2"/>
</dbReference>
<keyword evidence="1" id="KW-1133">Transmembrane helix</keyword>
<keyword evidence="1" id="KW-0472">Membrane</keyword>
<feature type="transmembrane region" description="Helical" evidence="1">
    <location>
        <begin position="510"/>
        <end position="534"/>
    </location>
</feature>
<dbReference type="Proteomes" id="UP000469125">
    <property type="component" value="Unassembled WGS sequence"/>
</dbReference>
<gene>
    <name evidence="2" type="ORF">GMD78_10260</name>
</gene>
<evidence type="ECO:0000256" key="1">
    <source>
        <dbReference type="SAM" id="Phobius"/>
    </source>
</evidence>
<feature type="transmembrane region" description="Helical" evidence="1">
    <location>
        <begin position="145"/>
        <end position="176"/>
    </location>
</feature>
<proteinExistence type="predicted"/>
<feature type="transmembrane region" description="Helical" evidence="1">
    <location>
        <begin position="188"/>
        <end position="207"/>
    </location>
</feature>
<protein>
    <recommendedName>
        <fullName evidence="4">ABC-2 type transport system permease protein</fullName>
    </recommendedName>
</protein>
<dbReference type="AlphaFoldDB" id="A0A6N8FH53"/>
<name>A0A6N8FH53_9BACI</name>